<dbReference type="GO" id="GO:0005886">
    <property type="term" value="C:plasma membrane"/>
    <property type="evidence" value="ECO:0007669"/>
    <property type="project" value="UniProtKB-SubCell"/>
</dbReference>
<dbReference type="Gramene" id="QL06p043587:mrna">
    <property type="protein sequence ID" value="QL06p043587:mrna"/>
    <property type="gene ID" value="QL06p043587"/>
</dbReference>
<keyword evidence="15" id="KW-0325">Glycoprotein</keyword>
<evidence type="ECO:0000256" key="19">
    <source>
        <dbReference type="SAM" id="Phobius"/>
    </source>
</evidence>
<evidence type="ECO:0000256" key="16">
    <source>
        <dbReference type="ARBA" id="ARBA00047899"/>
    </source>
</evidence>
<evidence type="ECO:0000256" key="6">
    <source>
        <dbReference type="ARBA" id="ARBA00022729"/>
    </source>
</evidence>
<evidence type="ECO:0000256" key="11">
    <source>
        <dbReference type="ARBA" id="ARBA00022989"/>
    </source>
</evidence>
<dbReference type="Pfam" id="PF00954">
    <property type="entry name" value="S_locus_glycop"/>
    <property type="match status" value="1"/>
</dbReference>
<dbReference type="Pfam" id="PF07714">
    <property type="entry name" value="PK_Tyr_Ser-Thr"/>
    <property type="match status" value="1"/>
</dbReference>
<dbReference type="SUPFAM" id="SSF51110">
    <property type="entry name" value="alpha-D-mannose-specific plant lectins"/>
    <property type="match status" value="1"/>
</dbReference>
<comment type="catalytic activity">
    <reaction evidence="16 18">
        <text>L-threonyl-[protein] + ATP = O-phospho-L-threonyl-[protein] + ADP + H(+)</text>
        <dbReference type="Rhea" id="RHEA:46608"/>
        <dbReference type="Rhea" id="RHEA-COMP:11060"/>
        <dbReference type="Rhea" id="RHEA-COMP:11605"/>
        <dbReference type="ChEBI" id="CHEBI:15378"/>
        <dbReference type="ChEBI" id="CHEBI:30013"/>
        <dbReference type="ChEBI" id="CHEBI:30616"/>
        <dbReference type="ChEBI" id="CHEBI:61977"/>
        <dbReference type="ChEBI" id="CHEBI:456216"/>
        <dbReference type="EC" id="2.7.11.1"/>
    </reaction>
</comment>
<feature type="signal peptide" evidence="20">
    <location>
        <begin position="1"/>
        <end position="25"/>
    </location>
</feature>
<organism evidence="24 25">
    <name type="scientific">Quercus lobata</name>
    <name type="common">Valley oak</name>
    <dbReference type="NCBI Taxonomy" id="97700"/>
    <lineage>
        <taxon>Eukaryota</taxon>
        <taxon>Viridiplantae</taxon>
        <taxon>Streptophyta</taxon>
        <taxon>Embryophyta</taxon>
        <taxon>Tracheophyta</taxon>
        <taxon>Spermatophyta</taxon>
        <taxon>Magnoliopsida</taxon>
        <taxon>eudicotyledons</taxon>
        <taxon>Gunneridae</taxon>
        <taxon>Pentapetalae</taxon>
        <taxon>rosids</taxon>
        <taxon>fabids</taxon>
        <taxon>Fagales</taxon>
        <taxon>Fagaceae</taxon>
        <taxon>Quercus</taxon>
    </lineage>
</organism>
<feature type="transmembrane region" description="Helical" evidence="19">
    <location>
        <begin position="440"/>
        <end position="463"/>
    </location>
</feature>
<evidence type="ECO:0000256" key="8">
    <source>
        <dbReference type="ARBA" id="ARBA00022741"/>
    </source>
</evidence>
<dbReference type="Proteomes" id="UP000594261">
    <property type="component" value="Chromosome 6"/>
</dbReference>
<gene>
    <name evidence="24" type="primary">LOC115950330</name>
</gene>
<dbReference type="InterPro" id="IPR001245">
    <property type="entry name" value="Ser-Thr/Tyr_kinase_cat_dom"/>
</dbReference>
<evidence type="ECO:0000256" key="2">
    <source>
        <dbReference type="ARBA" id="ARBA00022475"/>
    </source>
</evidence>
<dbReference type="KEGG" id="qlo:115950330"/>
<reference evidence="24 25" key="1">
    <citation type="journal article" date="2016" name="G3 (Bethesda)">
        <title>First Draft Assembly and Annotation of the Genome of a California Endemic Oak Quercus lobata Nee (Fagaceae).</title>
        <authorList>
            <person name="Sork V.L."/>
            <person name="Fitz-Gibbon S.T."/>
            <person name="Puiu D."/>
            <person name="Crepeau M."/>
            <person name="Gugger P.F."/>
            <person name="Sherman R."/>
            <person name="Stevens K."/>
            <person name="Langley C.H."/>
            <person name="Pellegrini M."/>
            <person name="Salzberg S.L."/>
        </authorList>
    </citation>
    <scope>NUCLEOTIDE SEQUENCE [LARGE SCALE GENOMIC DNA]</scope>
    <source>
        <strain evidence="24 25">cv. SW786</strain>
    </source>
</reference>
<dbReference type="CDD" id="cd00028">
    <property type="entry name" value="B_lectin"/>
    <property type="match status" value="1"/>
</dbReference>
<comment type="subcellular location">
    <subcellularLocation>
        <location evidence="1">Cell membrane</location>
        <topology evidence="1">Single-pass type I membrane protein</topology>
    </subcellularLocation>
</comment>
<keyword evidence="7" id="KW-0430">Lectin</keyword>
<keyword evidence="11 19" id="KW-1133">Transmembrane helix</keyword>
<dbReference type="EnsemblPlants" id="QL06p043587:mrna">
    <property type="protein sequence ID" value="QL06p043587:mrna"/>
    <property type="gene ID" value="QL06p043587"/>
</dbReference>
<feature type="domain" description="Bulb-type lectin" evidence="22">
    <location>
        <begin position="26"/>
        <end position="153"/>
    </location>
</feature>
<dbReference type="GO" id="GO:0048544">
    <property type="term" value="P:recognition of pollen"/>
    <property type="evidence" value="ECO:0007669"/>
    <property type="project" value="InterPro"/>
</dbReference>
<evidence type="ECO:0000256" key="5">
    <source>
        <dbReference type="ARBA" id="ARBA00022692"/>
    </source>
</evidence>
<dbReference type="FunFam" id="1.10.510.10:FF:000060">
    <property type="entry name" value="G-type lectin S-receptor-like serine/threonine-protein kinase"/>
    <property type="match status" value="1"/>
</dbReference>
<dbReference type="PROSITE" id="PS00108">
    <property type="entry name" value="PROTEIN_KINASE_ST"/>
    <property type="match status" value="1"/>
</dbReference>
<dbReference type="GO" id="GO:0004674">
    <property type="term" value="F:protein serine/threonine kinase activity"/>
    <property type="evidence" value="ECO:0007669"/>
    <property type="project" value="UniProtKB-KW"/>
</dbReference>
<name>A0A7N2R6V6_QUELO</name>
<evidence type="ECO:0000259" key="23">
    <source>
        <dbReference type="PROSITE" id="PS50948"/>
    </source>
</evidence>
<dbReference type="InterPro" id="IPR008271">
    <property type="entry name" value="Ser/Thr_kinase_AS"/>
</dbReference>
<keyword evidence="3 18" id="KW-0723">Serine/threonine-protein kinase</keyword>
<dbReference type="FunCoup" id="A0A7N2R6V6">
    <property type="interactions" value="160"/>
</dbReference>
<proteinExistence type="inferred from homology"/>
<evidence type="ECO:0000313" key="24">
    <source>
        <dbReference type="EnsemblPlants" id="QL06p043587:mrna"/>
    </source>
</evidence>
<keyword evidence="13" id="KW-1015">Disulfide bond</keyword>
<dbReference type="OrthoDB" id="1933550at2759"/>
<evidence type="ECO:0000256" key="18">
    <source>
        <dbReference type="PIRNR" id="PIRNR000641"/>
    </source>
</evidence>
<evidence type="ECO:0000256" key="14">
    <source>
        <dbReference type="ARBA" id="ARBA00023170"/>
    </source>
</evidence>
<dbReference type="PIRSF" id="PIRSF000641">
    <property type="entry name" value="SRK"/>
    <property type="match status" value="1"/>
</dbReference>
<dbReference type="Gene3D" id="2.90.10.10">
    <property type="entry name" value="Bulb-type lectin domain"/>
    <property type="match status" value="1"/>
</dbReference>
<dbReference type="PANTHER" id="PTHR27002">
    <property type="entry name" value="RECEPTOR-LIKE SERINE/THREONINE-PROTEIN KINASE SD1-8"/>
    <property type="match status" value="1"/>
</dbReference>
<reference evidence="24" key="2">
    <citation type="submission" date="2021-01" db="UniProtKB">
        <authorList>
            <consortium name="EnsemblPlants"/>
        </authorList>
    </citation>
    <scope>IDENTIFICATION</scope>
</reference>
<evidence type="ECO:0000256" key="13">
    <source>
        <dbReference type="ARBA" id="ARBA00023157"/>
    </source>
</evidence>
<keyword evidence="2" id="KW-1003">Cell membrane</keyword>
<dbReference type="InterPro" id="IPR000858">
    <property type="entry name" value="S_locus_glycoprot_dom"/>
</dbReference>
<dbReference type="SMART" id="SM00108">
    <property type="entry name" value="B_lectin"/>
    <property type="match status" value="1"/>
</dbReference>
<dbReference type="Pfam" id="PF01453">
    <property type="entry name" value="B_lectin"/>
    <property type="match status" value="1"/>
</dbReference>
<dbReference type="GeneID" id="115950330"/>
<dbReference type="InterPro" id="IPR000719">
    <property type="entry name" value="Prot_kinase_dom"/>
</dbReference>
<evidence type="ECO:0000256" key="12">
    <source>
        <dbReference type="ARBA" id="ARBA00023136"/>
    </source>
</evidence>
<evidence type="ECO:0000256" key="9">
    <source>
        <dbReference type="ARBA" id="ARBA00022777"/>
    </source>
</evidence>
<evidence type="ECO:0000256" key="10">
    <source>
        <dbReference type="ARBA" id="ARBA00022840"/>
    </source>
</evidence>
<dbReference type="GO" id="GO:0005524">
    <property type="term" value="F:ATP binding"/>
    <property type="evidence" value="ECO:0007669"/>
    <property type="project" value="UniProtKB-KW"/>
</dbReference>
<evidence type="ECO:0000259" key="22">
    <source>
        <dbReference type="PROSITE" id="PS50927"/>
    </source>
</evidence>
<dbReference type="InterPro" id="IPR021820">
    <property type="entry name" value="S-locus_recpt_kinase_C"/>
</dbReference>
<feature type="domain" description="Apple" evidence="23">
    <location>
        <begin position="340"/>
        <end position="421"/>
    </location>
</feature>
<feature type="domain" description="Protein kinase" evidence="21">
    <location>
        <begin position="519"/>
        <end position="804"/>
    </location>
</feature>
<dbReference type="InterPro" id="IPR011009">
    <property type="entry name" value="Kinase-like_dom_sf"/>
</dbReference>
<dbReference type="Gene3D" id="3.50.4.10">
    <property type="entry name" value="Hepatocyte Growth Factor"/>
    <property type="match status" value="1"/>
</dbReference>
<keyword evidence="6 20" id="KW-0732">Signal</keyword>
<dbReference type="SMART" id="SM00473">
    <property type="entry name" value="PAN_AP"/>
    <property type="match status" value="1"/>
</dbReference>
<dbReference type="FunFam" id="3.30.200.20:FF:000330">
    <property type="entry name" value="G-type lectin S-receptor-like serine/threonine-protein kinase At4g03230"/>
    <property type="match status" value="1"/>
</dbReference>
<evidence type="ECO:0000256" key="1">
    <source>
        <dbReference type="ARBA" id="ARBA00004251"/>
    </source>
</evidence>
<dbReference type="EC" id="2.7.11.1" evidence="18"/>
<keyword evidence="9 18" id="KW-0418">Kinase</keyword>
<keyword evidence="12 19" id="KW-0472">Membrane</keyword>
<evidence type="ECO:0000256" key="4">
    <source>
        <dbReference type="ARBA" id="ARBA00022679"/>
    </source>
</evidence>
<evidence type="ECO:0000256" key="7">
    <source>
        <dbReference type="ARBA" id="ARBA00022734"/>
    </source>
</evidence>
<dbReference type="PANTHER" id="PTHR27002:SF1095">
    <property type="entry name" value="G-TYPE LECTIN S-RECEPTOR-LIKE SERINE_THREONINE-PROTEIN KINASE RKS1"/>
    <property type="match status" value="1"/>
</dbReference>
<dbReference type="Gene3D" id="3.30.200.20">
    <property type="entry name" value="Phosphorylase Kinase, domain 1"/>
    <property type="match status" value="1"/>
</dbReference>
<evidence type="ECO:0000259" key="21">
    <source>
        <dbReference type="PROSITE" id="PS50011"/>
    </source>
</evidence>
<dbReference type="RefSeq" id="XP_030923401.1">
    <property type="nucleotide sequence ID" value="XM_031067541.1"/>
</dbReference>
<dbReference type="OMA" id="WSAGEKR"/>
<dbReference type="InterPro" id="IPR003609">
    <property type="entry name" value="Pan_app"/>
</dbReference>
<dbReference type="CDD" id="cd01098">
    <property type="entry name" value="PAN_AP_plant"/>
    <property type="match status" value="1"/>
</dbReference>
<dbReference type="Pfam" id="PF08276">
    <property type="entry name" value="PAN_2"/>
    <property type="match status" value="1"/>
</dbReference>
<dbReference type="SMART" id="SM00220">
    <property type="entry name" value="S_TKc"/>
    <property type="match status" value="1"/>
</dbReference>
<comment type="similarity">
    <text evidence="18">Belongs to the protein kinase superfamily. Ser/Thr protein kinase family.</text>
</comment>
<keyword evidence="10 18" id="KW-0067">ATP-binding</keyword>
<dbReference type="PROSITE" id="PS50948">
    <property type="entry name" value="PAN"/>
    <property type="match status" value="1"/>
</dbReference>
<dbReference type="CDD" id="cd14066">
    <property type="entry name" value="STKc_IRAK"/>
    <property type="match status" value="1"/>
</dbReference>
<dbReference type="EMBL" id="LRBV02000006">
    <property type="status" value="NOT_ANNOTATED_CDS"/>
    <property type="molecule type" value="Genomic_DNA"/>
</dbReference>
<evidence type="ECO:0000256" key="3">
    <source>
        <dbReference type="ARBA" id="ARBA00022527"/>
    </source>
</evidence>
<dbReference type="AlphaFoldDB" id="A0A7N2R6V6"/>
<comment type="catalytic activity">
    <reaction evidence="17 18">
        <text>L-seryl-[protein] + ATP = O-phospho-L-seryl-[protein] + ADP + H(+)</text>
        <dbReference type="Rhea" id="RHEA:17989"/>
        <dbReference type="Rhea" id="RHEA-COMP:9863"/>
        <dbReference type="Rhea" id="RHEA-COMP:11604"/>
        <dbReference type="ChEBI" id="CHEBI:15378"/>
        <dbReference type="ChEBI" id="CHEBI:29999"/>
        <dbReference type="ChEBI" id="CHEBI:30616"/>
        <dbReference type="ChEBI" id="CHEBI:83421"/>
        <dbReference type="ChEBI" id="CHEBI:456216"/>
        <dbReference type="EC" id="2.7.11.1"/>
    </reaction>
</comment>
<keyword evidence="8 18" id="KW-0547">Nucleotide-binding</keyword>
<evidence type="ECO:0000313" key="25">
    <source>
        <dbReference type="Proteomes" id="UP000594261"/>
    </source>
</evidence>
<dbReference type="FunFam" id="2.90.10.10:FF:000029">
    <property type="entry name" value="G-type lectin S-receptor-like serine/threonine-protein kinase"/>
    <property type="match status" value="1"/>
</dbReference>
<keyword evidence="25" id="KW-1185">Reference proteome</keyword>
<dbReference type="InterPro" id="IPR000742">
    <property type="entry name" value="EGF"/>
</dbReference>
<keyword evidence="14" id="KW-0675">Receptor</keyword>
<dbReference type="InterPro" id="IPR024171">
    <property type="entry name" value="SRK-like_kinase"/>
</dbReference>
<evidence type="ECO:0000256" key="17">
    <source>
        <dbReference type="ARBA" id="ARBA00048679"/>
    </source>
</evidence>
<keyword evidence="4 18" id="KW-0808">Transferase</keyword>
<protein>
    <recommendedName>
        <fullName evidence="18">Receptor-like serine/threonine-protein kinase</fullName>
        <ecNumber evidence="18">2.7.11.1</ecNumber>
    </recommendedName>
</protein>
<accession>A0A7N2R6V6</accession>
<feature type="chain" id="PRO_5029454607" description="Receptor-like serine/threonine-protein kinase" evidence="20">
    <location>
        <begin position="26"/>
        <end position="835"/>
    </location>
</feature>
<evidence type="ECO:0000256" key="15">
    <source>
        <dbReference type="ARBA" id="ARBA00023180"/>
    </source>
</evidence>
<dbReference type="PROSITE" id="PS01186">
    <property type="entry name" value="EGF_2"/>
    <property type="match status" value="1"/>
</dbReference>
<dbReference type="InParanoid" id="A0A7N2R6V6"/>
<sequence length="835" mass="93615">MMNPTKGNTSLILLSLLLVCPICTSLDTITPDQPLKDGDGQLLLSNQKTFALGFFRPGSSSHRYVGIWYNQITEQTVVWVANRDAPLNDTSGVLSINGKGNLVLHTQNQTTPIWSTNVSFSVSSTNNSMAKLLDIGNLVLIQQDSQRVTWQSFDYPTNTLLPFMKLGLARRTGLNRFLTSWKSKDDPGIGNYSYQIVTIGYPQAYLYMGQTILWRAGSWTGLRWSGMPRMTSIYFNFSFVNNQDETTIMYSTFSNLVDPKVFPKTMVDESGIVQRSLWQETRWVKYLSTPQELCDNYLNCGPNSYCDPHSLVTFECKCFPGFEPKSSRDCMKEKQGMSMCNNGEGFVKLEQMKVPDTSIAHADMSLSMNECKQKCLRNCSCMAYASANESEGGIGCLTWQGELVDTRKYPDQGQDLYIRVDAVVLAQYAKKNALTQKKRMLAILGVSIATMFLLVASVVFCFVMKKKKETRHSTYLDSADSTLPYFEDSPSRRDLNGTRRNSNLPLFDLRTIIAATNNFSIANKLGQGGFGPVYKGLLKNGMVIAVKRLSKCSGQGIEQFKTEVALIAKLQHRNLVRILGCCIHKEEKMLIYEYLPNKSLDSFIFDETKRSCLDWGKRFQIICGIVRGILYLHQDSRLRIIHRDLKASNVLLDNALNPKISDFGMARIVGGDQIEANTNCVVGTYGYMSPEYAMQGLFSIKSDVYSFGVLLLEIITGKKNSTYHHDGPSSNLIGHIWDLWREDNSMKMVDPLLDEAYPANEVSRCIQIGLLCVQEHAIDRPTMSTVVFMLGNDTHLPSPKQPAFILKGTYTITNKSTSSASNSVNEITLSTIDGR</sequence>
<dbReference type="Pfam" id="PF11883">
    <property type="entry name" value="DUF3403"/>
    <property type="match status" value="1"/>
</dbReference>
<keyword evidence="5 19" id="KW-0812">Transmembrane</keyword>
<dbReference type="GO" id="GO:0030246">
    <property type="term" value="F:carbohydrate binding"/>
    <property type="evidence" value="ECO:0007669"/>
    <property type="project" value="UniProtKB-KW"/>
</dbReference>
<dbReference type="PROSITE" id="PS50927">
    <property type="entry name" value="BULB_LECTIN"/>
    <property type="match status" value="1"/>
</dbReference>
<dbReference type="InterPro" id="IPR001480">
    <property type="entry name" value="Bulb-type_lectin_dom"/>
</dbReference>
<evidence type="ECO:0000256" key="20">
    <source>
        <dbReference type="SAM" id="SignalP"/>
    </source>
</evidence>
<dbReference type="SUPFAM" id="SSF56112">
    <property type="entry name" value="Protein kinase-like (PK-like)"/>
    <property type="match status" value="1"/>
</dbReference>
<dbReference type="PROSITE" id="PS50011">
    <property type="entry name" value="PROTEIN_KINASE_DOM"/>
    <property type="match status" value="1"/>
</dbReference>
<dbReference type="InterPro" id="IPR036426">
    <property type="entry name" value="Bulb-type_lectin_dom_sf"/>
</dbReference>
<dbReference type="Gene3D" id="1.10.510.10">
    <property type="entry name" value="Transferase(Phosphotransferase) domain 1"/>
    <property type="match status" value="1"/>
</dbReference>